<keyword evidence="2" id="KW-0233">DNA recombination</keyword>
<dbReference type="Proteomes" id="UP001385892">
    <property type="component" value="Unassembled WGS sequence"/>
</dbReference>
<proteinExistence type="predicted"/>
<evidence type="ECO:0000259" key="3">
    <source>
        <dbReference type="PROSITE" id="PS51898"/>
    </source>
</evidence>
<dbReference type="PANTHER" id="PTHR30349">
    <property type="entry name" value="PHAGE INTEGRASE-RELATED"/>
    <property type="match status" value="1"/>
</dbReference>
<reference evidence="4 5" key="1">
    <citation type="submission" date="2024-03" db="EMBL/GenBank/DDBJ databases">
        <title>Novel species of the genus Variovorax.</title>
        <authorList>
            <person name="Liu Q."/>
            <person name="Xin Y.-H."/>
        </authorList>
    </citation>
    <scope>NUCLEOTIDE SEQUENCE [LARGE SCALE GENOMIC DNA]</scope>
    <source>
        <strain evidence="4 5">KACC 18900</strain>
    </source>
</reference>
<gene>
    <name evidence="4" type="ORF">WKW82_38500</name>
</gene>
<dbReference type="SUPFAM" id="SSF56349">
    <property type="entry name" value="DNA breaking-rejoining enzymes"/>
    <property type="match status" value="1"/>
</dbReference>
<dbReference type="PANTHER" id="PTHR30349:SF90">
    <property type="entry name" value="TYROSINE RECOMBINASE XERD"/>
    <property type="match status" value="1"/>
</dbReference>
<keyword evidence="5" id="KW-1185">Reference proteome</keyword>
<accession>A0ABU8WYE0</accession>
<dbReference type="PROSITE" id="PS51898">
    <property type="entry name" value="TYR_RECOMBINASE"/>
    <property type="match status" value="1"/>
</dbReference>
<comment type="caution">
    <text evidence="4">The sequence shown here is derived from an EMBL/GenBank/DDBJ whole genome shotgun (WGS) entry which is preliminary data.</text>
</comment>
<dbReference type="InterPro" id="IPR002104">
    <property type="entry name" value="Integrase_catalytic"/>
</dbReference>
<sequence>MLMLLSRLGMRAGEVRLLALQDIDWRAGELLVRGKGNRFERMPLPEDVGQALSAYLQKGRPATAQGRAVFVRVRAPHGQLSWSGVSQAVAGAAARAGLDRVSAHRLRHTVATEMVRAGVPLPDVAQVLRHRRLMTTAIYAKVDRERLRMLARPWPGGAT</sequence>
<dbReference type="InterPro" id="IPR013762">
    <property type="entry name" value="Integrase-like_cat_sf"/>
</dbReference>
<dbReference type="RefSeq" id="WP_340348504.1">
    <property type="nucleotide sequence ID" value="NZ_JBBKZT010000049.1"/>
</dbReference>
<name>A0ABU8WYE0_9BURK</name>
<organism evidence="4 5">
    <name type="scientific">Variovorax rhizosphaerae</name>
    <dbReference type="NCBI Taxonomy" id="1836200"/>
    <lineage>
        <taxon>Bacteria</taxon>
        <taxon>Pseudomonadati</taxon>
        <taxon>Pseudomonadota</taxon>
        <taxon>Betaproteobacteria</taxon>
        <taxon>Burkholderiales</taxon>
        <taxon>Comamonadaceae</taxon>
        <taxon>Variovorax</taxon>
    </lineage>
</organism>
<dbReference type="Pfam" id="PF00589">
    <property type="entry name" value="Phage_integrase"/>
    <property type="match status" value="1"/>
</dbReference>
<evidence type="ECO:0000256" key="1">
    <source>
        <dbReference type="ARBA" id="ARBA00022908"/>
    </source>
</evidence>
<evidence type="ECO:0000313" key="5">
    <source>
        <dbReference type="Proteomes" id="UP001385892"/>
    </source>
</evidence>
<protein>
    <submittedName>
        <fullName evidence="4">Tyrosine-type recombinase/integrase</fullName>
    </submittedName>
</protein>
<dbReference type="InterPro" id="IPR011010">
    <property type="entry name" value="DNA_brk_join_enz"/>
</dbReference>
<dbReference type="Gene3D" id="1.10.443.10">
    <property type="entry name" value="Intergrase catalytic core"/>
    <property type="match status" value="1"/>
</dbReference>
<keyword evidence="1" id="KW-0229">DNA integration</keyword>
<evidence type="ECO:0000313" key="4">
    <source>
        <dbReference type="EMBL" id="MEJ8852558.1"/>
    </source>
</evidence>
<feature type="domain" description="Tyr recombinase" evidence="3">
    <location>
        <begin position="1"/>
        <end position="152"/>
    </location>
</feature>
<evidence type="ECO:0000256" key="2">
    <source>
        <dbReference type="ARBA" id="ARBA00023172"/>
    </source>
</evidence>
<dbReference type="EMBL" id="JBBKZT010000049">
    <property type="protein sequence ID" value="MEJ8852558.1"/>
    <property type="molecule type" value="Genomic_DNA"/>
</dbReference>
<dbReference type="InterPro" id="IPR050090">
    <property type="entry name" value="Tyrosine_recombinase_XerCD"/>
</dbReference>